<evidence type="ECO:0000313" key="3">
    <source>
        <dbReference type="Proteomes" id="UP001189429"/>
    </source>
</evidence>
<reference evidence="2" key="1">
    <citation type="submission" date="2023-10" db="EMBL/GenBank/DDBJ databases">
        <authorList>
            <person name="Chen Y."/>
            <person name="Shah S."/>
            <person name="Dougan E. K."/>
            <person name="Thang M."/>
            <person name="Chan C."/>
        </authorList>
    </citation>
    <scope>NUCLEOTIDE SEQUENCE [LARGE SCALE GENOMIC DNA]</scope>
</reference>
<dbReference type="EMBL" id="CAUYUJ010012339">
    <property type="protein sequence ID" value="CAK0833790.1"/>
    <property type="molecule type" value="Genomic_DNA"/>
</dbReference>
<evidence type="ECO:0000313" key="2">
    <source>
        <dbReference type="EMBL" id="CAK0833790.1"/>
    </source>
</evidence>
<feature type="non-terminal residue" evidence="2">
    <location>
        <position position="1"/>
    </location>
</feature>
<dbReference type="Proteomes" id="UP001189429">
    <property type="component" value="Unassembled WGS sequence"/>
</dbReference>
<feature type="transmembrane region" description="Helical" evidence="1">
    <location>
        <begin position="20"/>
        <end position="38"/>
    </location>
</feature>
<proteinExistence type="predicted"/>
<sequence length="128" mass="14025">QDFAFGMQRQRDLVCASGFSGPSYLCALLCLSLCGYDASRAWVRKLKPQFRNLCHIVFAVVLSSIAIINGLSDIVEQRQYSMDVVMAFAFTLLLYGSPVMAIISDVFLISGSPLADVKDQEGFDTGDV</sequence>
<feature type="transmembrane region" description="Helical" evidence="1">
    <location>
        <begin position="84"/>
        <end position="108"/>
    </location>
</feature>
<keyword evidence="1" id="KW-0812">Transmembrane</keyword>
<organism evidence="2 3">
    <name type="scientific">Prorocentrum cordatum</name>
    <dbReference type="NCBI Taxonomy" id="2364126"/>
    <lineage>
        <taxon>Eukaryota</taxon>
        <taxon>Sar</taxon>
        <taxon>Alveolata</taxon>
        <taxon>Dinophyceae</taxon>
        <taxon>Prorocentrales</taxon>
        <taxon>Prorocentraceae</taxon>
        <taxon>Prorocentrum</taxon>
    </lineage>
</organism>
<comment type="caution">
    <text evidence="2">The sequence shown here is derived from an EMBL/GenBank/DDBJ whole genome shotgun (WGS) entry which is preliminary data.</text>
</comment>
<feature type="transmembrane region" description="Helical" evidence="1">
    <location>
        <begin position="50"/>
        <end position="72"/>
    </location>
</feature>
<keyword evidence="1" id="KW-1133">Transmembrane helix</keyword>
<keyword evidence="1" id="KW-0472">Membrane</keyword>
<feature type="non-terminal residue" evidence="2">
    <location>
        <position position="128"/>
    </location>
</feature>
<evidence type="ECO:0000256" key="1">
    <source>
        <dbReference type="SAM" id="Phobius"/>
    </source>
</evidence>
<name>A0ABN9SPH8_9DINO</name>
<gene>
    <name evidence="2" type="ORF">PCOR1329_LOCUS31380</name>
</gene>
<accession>A0ABN9SPH8</accession>
<protein>
    <submittedName>
        <fullName evidence="2">Uncharacterized protein</fullName>
    </submittedName>
</protein>
<keyword evidence="3" id="KW-1185">Reference proteome</keyword>